<proteinExistence type="predicted"/>
<reference evidence="1 2" key="1">
    <citation type="submission" date="2019-10" db="EMBL/GenBank/DDBJ databases">
        <title>Taxonomy of Antarctic Massilia spp.: description of Massilia rubra sp. nov., Massilia aquatica sp. nov., Massilia mucilaginosa sp. nov., Massilia frigida sp. nov. isolated from streams, lakes and regoliths.</title>
        <authorList>
            <person name="Holochova P."/>
            <person name="Sedlacek I."/>
            <person name="Kralova S."/>
            <person name="Maslanova I."/>
            <person name="Busse H.-J."/>
            <person name="Stankova E."/>
            <person name="Vrbovska V."/>
            <person name="Kovarovic V."/>
            <person name="Bartak M."/>
            <person name="Svec P."/>
            <person name="Pantucek R."/>
        </authorList>
    </citation>
    <scope>NUCLEOTIDE SEQUENCE [LARGE SCALE GENOMIC DNA]</scope>
    <source>
        <strain evidence="1 2">CCM 8694</strain>
    </source>
</reference>
<name>A0ABX0MWQ6_9BURK</name>
<sequence>MSANAERAAHLARTNPFGPEWNYMGEKSAGFSKEPTGTAALGINLSMGTGMADQFGVAINGGANGSKPTLAVFNSYGGTVGTDFGPAVAVTYVKGNTGENFAGDRSVSNYLRQYLQIV</sequence>
<organism evidence="1 2">
    <name type="scientific">Massilia genomosp. 1</name>
    <dbReference type="NCBI Taxonomy" id="2609280"/>
    <lineage>
        <taxon>Bacteria</taxon>
        <taxon>Pseudomonadati</taxon>
        <taxon>Pseudomonadota</taxon>
        <taxon>Betaproteobacteria</taxon>
        <taxon>Burkholderiales</taxon>
        <taxon>Oxalobacteraceae</taxon>
        <taxon>Telluria group</taxon>
        <taxon>Massilia</taxon>
    </lineage>
</organism>
<dbReference type="EMBL" id="WHJF01000365">
    <property type="protein sequence ID" value="NHZ67201.1"/>
    <property type="molecule type" value="Genomic_DNA"/>
</dbReference>
<protein>
    <recommendedName>
        <fullName evidence="3">Tail fiber protein</fullName>
    </recommendedName>
</protein>
<keyword evidence="2" id="KW-1185">Reference proteome</keyword>
<dbReference type="RefSeq" id="WP_167241478.1">
    <property type="nucleotide sequence ID" value="NZ_WHJF01000365.1"/>
</dbReference>
<evidence type="ECO:0008006" key="3">
    <source>
        <dbReference type="Google" id="ProtNLM"/>
    </source>
</evidence>
<accession>A0ABX0MWQ6</accession>
<comment type="caution">
    <text evidence="1">The sequence shown here is derived from an EMBL/GenBank/DDBJ whole genome shotgun (WGS) entry which is preliminary data.</text>
</comment>
<gene>
    <name evidence="1" type="ORF">F1735_33975</name>
</gene>
<evidence type="ECO:0000313" key="2">
    <source>
        <dbReference type="Proteomes" id="UP000610594"/>
    </source>
</evidence>
<dbReference type="Proteomes" id="UP000610594">
    <property type="component" value="Unassembled WGS sequence"/>
</dbReference>
<evidence type="ECO:0000313" key="1">
    <source>
        <dbReference type="EMBL" id="NHZ67201.1"/>
    </source>
</evidence>